<feature type="transmembrane region" description="Helical" evidence="1">
    <location>
        <begin position="6"/>
        <end position="26"/>
    </location>
</feature>
<keyword evidence="1" id="KW-1133">Transmembrane helix</keyword>
<dbReference type="Pfam" id="PF26302">
    <property type="entry name" value="YhzF"/>
    <property type="match status" value="1"/>
</dbReference>
<proteinExistence type="predicted"/>
<dbReference type="EMBL" id="JAFBFH010000012">
    <property type="protein sequence ID" value="MBM7715072.1"/>
    <property type="molecule type" value="Genomic_DNA"/>
</dbReference>
<organism evidence="2 3">
    <name type="scientific">Siminovitchia thermophila</name>
    <dbReference type="NCBI Taxonomy" id="1245522"/>
    <lineage>
        <taxon>Bacteria</taxon>
        <taxon>Bacillati</taxon>
        <taxon>Bacillota</taxon>
        <taxon>Bacilli</taxon>
        <taxon>Bacillales</taxon>
        <taxon>Bacillaceae</taxon>
        <taxon>Siminovitchia</taxon>
    </lineage>
</organism>
<comment type="caution">
    <text evidence="2">The sequence shown here is derived from an EMBL/GenBank/DDBJ whole genome shotgun (WGS) entry which is preliminary data.</text>
</comment>
<evidence type="ECO:0000313" key="3">
    <source>
        <dbReference type="Proteomes" id="UP000823485"/>
    </source>
</evidence>
<keyword evidence="1" id="KW-0812">Transmembrane</keyword>
<accession>A0ABS2R5Z3</accession>
<dbReference type="RefSeq" id="WP_077112293.1">
    <property type="nucleotide sequence ID" value="NZ_JAFBFH010000012.1"/>
</dbReference>
<feature type="transmembrane region" description="Helical" evidence="1">
    <location>
        <begin position="38"/>
        <end position="58"/>
    </location>
</feature>
<dbReference type="InterPro" id="IPR058724">
    <property type="entry name" value="YhzF"/>
</dbReference>
<keyword evidence="1" id="KW-0472">Membrane</keyword>
<sequence length="59" mass="6546">MNIVKGLAIVIGICLLFGMLHHMMACMRPRIYPPKKVLKQRAALLGFTGLVMIIIALLL</sequence>
<evidence type="ECO:0000256" key="1">
    <source>
        <dbReference type="SAM" id="Phobius"/>
    </source>
</evidence>
<protein>
    <submittedName>
        <fullName evidence="2">Uncharacterized protein</fullName>
    </submittedName>
</protein>
<reference evidence="2 3" key="1">
    <citation type="submission" date="2021-01" db="EMBL/GenBank/DDBJ databases">
        <title>Genomic Encyclopedia of Type Strains, Phase IV (KMG-IV): sequencing the most valuable type-strain genomes for metagenomic binning, comparative biology and taxonomic classification.</title>
        <authorList>
            <person name="Goeker M."/>
        </authorList>
    </citation>
    <scope>NUCLEOTIDE SEQUENCE [LARGE SCALE GENOMIC DNA]</scope>
    <source>
        <strain evidence="2 3">DSM 105453</strain>
    </source>
</reference>
<dbReference type="Proteomes" id="UP000823485">
    <property type="component" value="Unassembled WGS sequence"/>
</dbReference>
<evidence type="ECO:0000313" key="2">
    <source>
        <dbReference type="EMBL" id="MBM7715072.1"/>
    </source>
</evidence>
<name>A0ABS2R5Z3_9BACI</name>
<keyword evidence="3" id="KW-1185">Reference proteome</keyword>
<gene>
    <name evidence="2" type="ORF">JOC94_002044</name>
</gene>